<accession>A0A9N8WKU7</accession>
<feature type="non-terminal residue" evidence="1">
    <location>
        <position position="1"/>
    </location>
</feature>
<gene>
    <name evidence="1" type="ORF">CPELLU_LOCUS2051</name>
</gene>
<keyword evidence="2" id="KW-1185">Reference proteome</keyword>
<name>A0A9N8WKU7_9GLOM</name>
<sequence length="230" mass="25818">GSSGFSIDGRSTPSNSLVTFQMSNMIWYYNGIEVLPPGAQMDWKRNYGPKRRLEDSRISLLPCLGLRYKLSDLPSKIKMRSETAVIEVLIEQTTYVKGLILDVDFVEFLKSIEELKAPRGLCFDIERSFSQLLDVPATIPAVQYLVVNNDDTCTYILSFIGKEEMVVSILHVISKEKKYYSNRKIGPETIRSLRGVMCLEKDSDIGIVVGNKFSGGAIEEAEKSKECPLS</sequence>
<comment type="caution">
    <text evidence="1">The sequence shown here is derived from an EMBL/GenBank/DDBJ whole genome shotgun (WGS) entry which is preliminary data.</text>
</comment>
<dbReference type="AlphaFoldDB" id="A0A9N8WKU7"/>
<evidence type="ECO:0000313" key="2">
    <source>
        <dbReference type="Proteomes" id="UP000789759"/>
    </source>
</evidence>
<dbReference type="EMBL" id="CAJVQA010000841">
    <property type="protein sequence ID" value="CAG8492530.1"/>
    <property type="molecule type" value="Genomic_DNA"/>
</dbReference>
<protein>
    <submittedName>
        <fullName evidence="1">2503_t:CDS:1</fullName>
    </submittedName>
</protein>
<organism evidence="1 2">
    <name type="scientific">Cetraspora pellucida</name>
    <dbReference type="NCBI Taxonomy" id="1433469"/>
    <lineage>
        <taxon>Eukaryota</taxon>
        <taxon>Fungi</taxon>
        <taxon>Fungi incertae sedis</taxon>
        <taxon>Mucoromycota</taxon>
        <taxon>Glomeromycotina</taxon>
        <taxon>Glomeromycetes</taxon>
        <taxon>Diversisporales</taxon>
        <taxon>Gigasporaceae</taxon>
        <taxon>Cetraspora</taxon>
    </lineage>
</organism>
<evidence type="ECO:0000313" key="1">
    <source>
        <dbReference type="EMBL" id="CAG8492530.1"/>
    </source>
</evidence>
<dbReference type="Proteomes" id="UP000789759">
    <property type="component" value="Unassembled WGS sequence"/>
</dbReference>
<reference evidence="1" key="1">
    <citation type="submission" date="2021-06" db="EMBL/GenBank/DDBJ databases">
        <authorList>
            <person name="Kallberg Y."/>
            <person name="Tangrot J."/>
            <person name="Rosling A."/>
        </authorList>
    </citation>
    <scope>NUCLEOTIDE SEQUENCE</scope>
    <source>
        <strain evidence="1">FL966</strain>
    </source>
</reference>
<proteinExistence type="predicted"/>